<dbReference type="Proteomes" id="UP000635628">
    <property type="component" value="Unassembled WGS sequence"/>
</dbReference>
<evidence type="ECO:0000313" key="1">
    <source>
        <dbReference type="EMBL" id="CAB5502929.1"/>
    </source>
</evidence>
<sequence length="212" mass="24861">NMFSKEDLIDVDKSIRAKEKKMYSVILALVLVLFVSIVVILILSSNKTYRISLPPNLEFGATVNTGEIDHFEIYSFAGAITQQLNLWKDGKVDFRKNIDKYYAYITPEYRAYLLDEYENLLNLGQLNGRERSLQEEDMYRTSNVIKQSDGWLVQIVFHQQEHINNQRFKDLRIQHSIKVVYRNIDAQSNPWGLQLDVPFERPVRLRELVTSD</sequence>
<evidence type="ECO:0000313" key="2">
    <source>
        <dbReference type="Proteomes" id="UP000635628"/>
    </source>
</evidence>
<reference evidence="1" key="1">
    <citation type="submission" date="2020-05" db="EMBL/GenBank/DDBJ databases">
        <authorList>
            <person name="Petersen J."/>
            <person name="Sayavedra L."/>
        </authorList>
    </citation>
    <scope>NUCLEOTIDE SEQUENCE</scope>
    <source>
        <strain evidence="1">B azoricus SOX Menez Gwen</strain>
    </source>
</reference>
<name>A0ACA8ZR35_9GAMM</name>
<comment type="caution">
    <text evidence="1">The sequence shown here is derived from an EMBL/GenBank/DDBJ whole genome shotgun (WGS) entry which is preliminary data.</text>
</comment>
<dbReference type="EMBL" id="CAESAP020000226">
    <property type="protein sequence ID" value="CAB5502929.1"/>
    <property type="molecule type" value="Genomic_DNA"/>
</dbReference>
<keyword evidence="2" id="KW-1185">Reference proteome</keyword>
<protein>
    <submittedName>
        <fullName evidence="1">Uncharacterized protein</fullName>
    </submittedName>
</protein>
<proteinExistence type="predicted"/>
<accession>A0ACA8ZR35</accession>
<feature type="non-terminal residue" evidence="1">
    <location>
        <position position="1"/>
    </location>
</feature>
<gene>
    <name evidence="1" type="ORF">AZO1586R_1506</name>
</gene>
<organism evidence="1 2">
    <name type="scientific">Bathymodiolus azoricus thioautotrophic gill symbiont</name>
    <dbReference type="NCBI Taxonomy" id="235205"/>
    <lineage>
        <taxon>Bacteria</taxon>
        <taxon>Pseudomonadati</taxon>
        <taxon>Pseudomonadota</taxon>
        <taxon>Gammaproteobacteria</taxon>
        <taxon>sulfur-oxidizing symbionts</taxon>
    </lineage>
</organism>